<dbReference type="EMBL" id="UYWX01020319">
    <property type="protein sequence ID" value="VDM30985.1"/>
    <property type="molecule type" value="Genomic_DNA"/>
</dbReference>
<reference evidence="2 3" key="2">
    <citation type="submission" date="2018-11" db="EMBL/GenBank/DDBJ databases">
        <authorList>
            <consortium name="Pathogen Informatics"/>
        </authorList>
    </citation>
    <scope>NUCLEOTIDE SEQUENCE [LARGE SCALE GENOMIC DNA]</scope>
</reference>
<accession>A0A0R3X0R4</accession>
<dbReference type="OrthoDB" id="190846at2759"/>
<dbReference type="InterPro" id="IPR003386">
    <property type="entry name" value="LACT/PDAT_acylTrfase"/>
</dbReference>
<evidence type="ECO:0000313" key="4">
    <source>
        <dbReference type="WBParaSite" id="TTAC_0000674601-mRNA-1"/>
    </source>
</evidence>
<evidence type="ECO:0000256" key="1">
    <source>
        <dbReference type="SAM" id="SignalP"/>
    </source>
</evidence>
<dbReference type="PANTHER" id="PTHR11440">
    <property type="entry name" value="LECITHIN-CHOLESTEROL ACYLTRANSFERASE-RELATED"/>
    <property type="match status" value="1"/>
</dbReference>
<evidence type="ECO:0000313" key="2">
    <source>
        <dbReference type="EMBL" id="VDM30985.1"/>
    </source>
</evidence>
<dbReference type="AlphaFoldDB" id="A0A0R3X0R4"/>
<dbReference type="STRING" id="6205.A0A0R3X0R4"/>
<dbReference type="Pfam" id="PF02450">
    <property type="entry name" value="LCAT"/>
    <property type="match status" value="2"/>
</dbReference>
<dbReference type="GO" id="GO:0008374">
    <property type="term" value="F:O-acyltransferase activity"/>
    <property type="evidence" value="ECO:0007669"/>
    <property type="project" value="InterPro"/>
</dbReference>
<evidence type="ECO:0000313" key="3">
    <source>
        <dbReference type="Proteomes" id="UP000274429"/>
    </source>
</evidence>
<dbReference type="Gene3D" id="3.40.50.1820">
    <property type="entry name" value="alpha/beta hydrolase"/>
    <property type="match status" value="2"/>
</dbReference>
<keyword evidence="1" id="KW-0732">Signal</keyword>
<dbReference type="GO" id="GO:0006629">
    <property type="term" value="P:lipid metabolic process"/>
    <property type="evidence" value="ECO:0007669"/>
    <property type="project" value="InterPro"/>
</dbReference>
<protein>
    <submittedName>
        <fullName evidence="4">Lecithin-cholesterol acyltransferase-like 1</fullName>
    </submittedName>
</protein>
<organism evidence="4">
    <name type="scientific">Hydatigena taeniaeformis</name>
    <name type="common">Feline tapeworm</name>
    <name type="synonym">Taenia taeniaeformis</name>
    <dbReference type="NCBI Taxonomy" id="6205"/>
    <lineage>
        <taxon>Eukaryota</taxon>
        <taxon>Metazoa</taxon>
        <taxon>Spiralia</taxon>
        <taxon>Lophotrochozoa</taxon>
        <taxon>Platyhelminthes</taxon>
        <taxon>Cestoda</taxon>
        <taxon>Eucestoda</taxon>
        <taxon>Cyclophyllidea</taxon>
        <taxon>Taeniidae</taxon>
        <taxon>Hydatigera</taxon>
    </lineage>
</organism>
<gene>
    <name evidence="2" type="ORF">TTAC_LOCUS6731</name>
</gene>
<sequence>MFFPSYKLFFSEVLLLLVLASSTSHSHLLSMAALKSWIAGRLPHPLILVPGDGGSQAYAQFKDHESDPFQIWIDLRYLISPRTFSDYFKLKYNNATRRTEENDKAIITFPGWGETWPVDNLDSHPHSVTRYFQDLTAAFTQNPYYVPNSTIRGAPFDFRRAPNENEDFNPKLKRLVEDTFHNGKDQRVVLLGHSMGALYALSFLKNQSDIWKRQYIKAFVAVSAPFGGSIKALKIEASGDNFGIYFGNPLWYREVQRSMPSLAFLLPDPRLWPKDEVVIYTAAKNYTVHDYKEFFSDIGFPEGFQMYEDTKLTVDGLIPPTGVEKVYCIYSSAVRTPGTLIYPSAFPDAQPNVVYEADGDGTVNMRSLSVCQSWANGSEGVDQVETLVIPGVNHLSIVLDPRFITRVKEISHAEQPMPPRESFWQALLNSLSWRQ</sequence>
<name>A0A0R3X0R4_HYDTA</name>
<reference evidence="4" key="1">
    <citation type="submission" date="2016-04" db="UniProtKB">
        <authorList>
            <consortium name="WormBaseParasite"/>
        </authorList>
    </citation>
    <scope>IDENTIFICATION</scope>
</reference>
<dbReference type="SUPFAM" id="SSF53474">
    <property type="entry name" value="alpha/beta-Hydrolases"/>
    <property type="match status" value="1"/>
</dbReference>
<feature type="chain" id="PRO_5043133148" evidence="1">
    <location>
        <begin position="21"/>
        <end position="435"/>
    </location>
</feature>
<proteinExistence type="predicted"/>
<feature type="signal peptide" evidence="1">
    <location>
        <begin position="1"/>
        <end position="20"/>
    </location>
</feature>
<dbReference type="Proteomes" id="UP000274429">
    <property type="component" value="Unassembled WGS sequence"/>
</dbReference>
<dbReference type="InterPro" id="IPR029058">
    <property type="entry name" value="AB_hydrolase_fold"/>
</dbReference>
<keyword evidence="3" id="KW-1185">Reference proteome</keyword>
<dbReference type="WBParaSite" id="TTAC_0000674601-mRNA-1">
    <property type="protein sequence ID" value="TTAC_0000674601-mRNA-1"/>
    <property type="gene ID" value="TTAC_0000674601"/>
</dbReference>